<name>A0A9P6E842_9AGAR</name>
<accession>A0A9P6E842</accession>
<proteinExistence type="predicted"/>
<keyword evidence="3" id="KW-1185">Reference proteome</keyword>
<feature type="transmembrane region" description="Helical" evidence="1">
    <location>
        <begin position="20"/>
        <end position="41"/>
    </location>
</feature>
<reference evidence="2" key="1">
    <citation type="submission" date="2020-11" db="EMBL/GenBank/DDBJ databases">
        <authorList>
            <consortium name="DOE Joint Genome Institute"/>
            <person name="Ahrendt S."/>
            <person name="Riley R."/>
            <person name="Andreopoulos W."/>
            <person name="Labutti K."/>
            <person name="Pangilinan J."/>
            <person name="Ruiz-Duenas F.J."/>
            <person name="Barrasa J.M."/>
            <person name="Sanchez-Garcia M."/>
            <person name="Camarero S."/>
            <person name="Miyauchi S."/>
            <person name="Serrano A."/>
            <person name="Linde D."/>
            <person name="Babiker R."/>
            <person name="Drula E."/>
            <person name="Ayuso-Fernandez I."/>
            <person name="Pacheco R."/>
            <person name="Padilla G."/>
            <person name="Ferreira P."/>
            <person name="Barriuso J."/>
            <person name="Kellner H."/>
            <person name="Castanera R."/>
            <person name="Alfaro M."/>
            <person name="Ramirez L."/>
            <person name="Pisabarro A.G."/>
            <person name="Kuo A."/>
            <person name="Tritt A."/>
            <person name="Lipzen A."/>
            <person name="He G."/>
            <person name="Yan M."/>
            <person name="Ng V."/>
            <person name="Cullen D."/>
            <person name="Martin F."/>
            <person name="Rosso M.-N."/>
            <person name="Henrissat B."/>
            <person name="Hibbett D."/>
            <person name="Martinez A.T."/>
            <person name="Grigoriev I.V."/>
        </authorList>
    </citation>
    <scope>NUCLEOTIDE SEQUENCE</scope>
    <source>
        <strain evidence="2">CBS 506.95</strain>
    </source>
</reference>
<evidence type="ECO:0000313" key="2">
    <source>
        <dbReference type="EMBL" id="KAF9524230.1"/>
    </source>
</evidence>
<keyword evidence="1" id="KW-0812">Transmembrane</keyword>
<dbReference type="EMBL" id="MU157902">
    <property type="protein sequence ID" value="KAF9524230.1"/>
    <property type="molecule type" value="Genomic_DNA"/>
</dbReference>
<dbReference type="Proteomes" id="UP000807306">
    <property type="component" value="Unassembled WGS sequence"/>
</dbReference>
<sequence>MALATLDWAQPLDDSNGVVYIGILVSAVLHGGCILQALTYFQPQLSQVATTVMVDSVHIILISAVLNGYLIRNFQ</sequence>
<keyword evidence="1" id="KW-1133">Transmembrane helix</keyword>
<evidence type="ECO:0000256" key="1">
    <source>
        <dbReference type="SAM" id="Phobius"/>
    </source>
</evidence>
<gene>
    <name evidence="2" type="ORF">CPB83DRAFT_898088</name>
</gene>
<feature type="transmembrane region" description="Helical" evidence="1">
    <location>
        <begin position="48"/>
        <end position="71"/>
    </location>
</feature>
<comment type="caution">
    <text evidence="2">The sequence shown here is derived from an EMBL/GenBank/DDBJ whole genome shotgun (WGS) entry which is preliminary data.</text>
</comment>
<dbReference type="AlphaFoldDB" id="A0A9P6E842"/>
<organism evidence="2 3">
    <name type="scientific">Crepidotus variabilis</name>
    <dbReference type="NCBI Taxonomy" id="179855"/>
    <lineage>
        <taxon>Eukaryota</taxon>
        <taxon>Fungi</taxon>
        <taxon>Dikarya</taxon>
        <taxon>Basidiomycota</taxon>
        <taxon>Agaricomycotina</taxon>
        <taxon>Agaricomycetes</taxon>
        <taxon>Agaricomycetidae</taxon>
        <taxon>Agaricales</taxon>
        <taxon>Agaricineae</taxon>
        <taxon>Crepidotaceae</taxon>
        <taxon>Crepidotus</taxon>
    </lineage>
</organism>
<protein>
    <submittedName>
        <fullName evidence="2">Uncharacterized protein</fullName>
    </submittedName>
</protein>
<keyword evidence="1" id="KW-0472">Membrane</keyword>
<dbReference type="OrthoDB" id="2535105at2759"/>
<evidence type="ECO:0000313" key="3">
    <source>
        <dbReference type="Proteomes" id="UP000807306"/>
    </source>
</evidence>